<name>A0A8T0CG05_CORYI</name>
<evidence type="ECO:0000256" key="8">
    <source>
        <dbReference type="ARBA" id="ARBA00023242"/>
    </source>
</evidence>
<feature type="compositionally biased region" description="Basic residues" evidence="10">
    <location>
        <begin position="321"/>
        <end position="330"/>
    </location>
</feature>
<dbReference type="PRINTS" id="PR00619">
    <property type="entry name" value="GATAZNFINGER"/>
</dbReference>
<dbReference type="EMBL" id="MU093042">
    <property type="protein sequence ID" value="KAF7846470.1"/>
    <property type="molecule type" value="Genomic_DNA"/>
</dbReference>
<feature type="domain" description="GATA-type" evidence="11">
    <location>
        <begin position="110"/>
        <end position="165"/>
    </location>
</feature>
<feature type="compositionally biased region" description="Basic and acidic residues" evidence="10">
    <location>
        <begin position="58"/>
        <end position="74"/>
    </location>
</feature>
<dbReference type="GO" id="GO:0045944">
    <property type="term" value="P:positive regulation of transcription by RNA polymerase II"/>
    <property type="evidence" value="ECO:0007669"/>
    <property type="project" value="TreeGrafter"/>
</dbReference>
<evidence type="ECO:0000256" key="1">
    <source>
        <dbReference type="ARBA" id="ARBA00004123"/>
    </source>
</evidence>
<organism evidence="12 13">
    <name type="scientific">Corymbia citriodora subsp. variegata</name>
    <dbReference type="NCBI Taxonomy" id="360336"/>
    <lineage>
        <taxon>Eukaryota</taxon>
        <taxon>Viridiplantae</taxon>
        <taxon>Streptophyta</taxon>
        <taxon>Embryophyta</taxon>
        <taxon>Tracheophyta</taxon>
        <taxon>Spermatophyta</taxon>
        <taxon>Magnoliopsida</taxon>
        <taxon>eudicotyledons</taxon>
        <taxon>Gunneridae</taxon>
        <taxon>Pentapetalae</taxon>
        <taxon>rosids</taxon>
        <taxon>malvids</taxon>
        <taxon>Myrtales</taxon>
        <taxon>Myrtaceae</taxon>
        <taxon>Myrtoideae</taxon>
        <taxon>Eucalypteae</taxon>
        <taxon>Corymbia</taxon>
    </lineage>
</organism>
<evidence type="ECO:0000256" key="7">
    <source>
        <dbReference type="ARBA" id="ARBA00023163"/>
    </source>
</evidence>
<feature type="region of interest" description="Disordered" evidence="10">
    <location>
        <begin position="321"/>
        <end position="390"/>
    </location>
</feature>
<keyword evidence="6" id="KW-0238">DNA-binding</keyword>
<evidence type="ECO:0000256" key="9">
    <source>
        <dbReference type="PROSITE-ProRule" id="PRU00094"/>
    </source>
</evidence>
<evidence type="ECO:0000256" key="6">
    <source>
        <dbReference type="ARBA" id="ARBA00023125"/>
    </source>
</evidence>
<feature type="compositionally biased region" description="Polar residues" evidence="10">
    <location>
        <begin position="160"/>
        <end position="172"/>
    </location>
</feature>
<dbReference type="SMART" id="SM00401">
    <property type="entry name" value="ZnF_GATA"/>
    <property type="match status" value="2"/>
</dbReference>
<evidence type="ECO:0000256" key="3">
    <source>
        <dbReference type="ARBA" id="ARBA00022771"/>
    </source>
</evidence>
<keyword evidence="3 9" id="KW-0863">Zinc-finger</keyword>
<dbReference type="PROSITE" id="PS50114">
    <property type="entry name" value="GATA_ZN_FINGER_2"/>
    <property type="match status" value="2"/>
</dbReference>
<protein>
    <recommendedName>
        <fullName evidence="11">GATA-type domain-containing protein</fullName>
    </recommendedName>
</protein>
<feature type="region of interest" description="Disordered" evidence="10">
    <location>
        <begin position="46"/>
        <end position="81"/>
    </location>
</feature>
<feature type="compositionally biased region" description="Polar residues" evidence="10">
    <location>
        <begin position="46"/>
        <end position="57"/>
    </location>
</feature>
<keyword evidence="7" id="KW-0804">Transcription</keyword>
<dbReference type="PANTHER" id="PTHR10071:SF335">
    <property type="entry name" value="IRON-SENSING TRANSCRIPTIONAL REPRESSOR-RELATED"/>
    <property type="match status" value="1"/>
</dbReference>
<dbReference type="CDD" id="cd00202">
    <property type="entry name" value="ZnF_GATA"/>
    <property type="match status" value="2"/>
</dbReference>
<evidence type="ECO:0000259" key="11">
    <source>
        <dbReference type="PROSITE" id="PS50114"/>
    </source>
</evidence>
<feature type="region of interest" description="Disordered" evidence="10">
    <location>
        <begin position="249"/>
        <end position="270"/>
    </location>
</feature>
<proteinExistence type="predicted"/>
<dbReference type="FunFam" id="3.30.50.10:FF:000007">
    <property type="entry name" value="Nitrogen regulatory AreA, N-terminal"/>
    <property type="match status" value="1"/>
</dbReference>
<evidence type="ECO:0000256" key="5">
    <source>
        <dbReference type="ARBA" id="ARBA00023015"/>
    </source>
</evidence>
<dbReference type="Gene3D" id="3.30.50.10">
    <property type="entry name" value="Erythroid Transcription Factor GATA-1, subunit A"/>
    <property type="match status" value="2"/>
</dbReference>
<keyword evidence="2" id="KW-0479">Metal-binding</keyword>
<dbReference type="Pfam" id="PF00320">
    <property type="entry name" value="GATA"/>
    <property type="match status" value="2"/>
</dbReference>
<dbReference type="AlphaFoldDB" id="A0A8T0CG05"/>
<evidence type="ECO:0000256" key="4">
    <source>
        <dbReference type="ARBA" id="ARBA00022833"/>
    </source>
</evidence>
<dbReference type="PROSITE" id="PS00344">
    <property type="entry name" value="GATA_ZN_FINGER_1"/>
    <property type="match status" value="1"/>
</dbReference>
<dbReference type="GO" id="GO:0000122">
    <property type="term" value="P:negative regulation of transcription by RNA polymerase II"/>
    <property type="evidence" value="ECO:0007669"/>
    <property type="project" value="TreeGrafter"/>
</dbReference>
<dbReference type="InterPro" id="IPR000679">
    <property type="entry name" value="Znf_GATA"/>
</dbReference>
<accession>A0A8T0CG05</accession>
<dbReference type="Proteomes" id="UP000806378">
    <property type="component" value="Unassembled WGS sequence"/>
</dbReference>
<dbReference type="Gramene" id="rna-gnl|WGS:JABURB|Cocit.L4295.1">
    <property type="protein sequence ID" value="cds-KAF7846470.1"/>
    <property type="gene ID" value="gene-BT93_L4295"/>
</dbReference>
<keyword evidence="8" id="KW-0539">Nucleus</keyword>
<dbReference type="InterPro" id="IPR039355">
    <property type="entry name" value="Transcription_factor_GATA"/>
</dbReference>
<comment type="subcellular location">
    <subcellularLocation>
        <location evidence="1">Nucleus</location>
    </subcellularLocation>
</comment>
<dbReference type="SUPFAM" id="SSF57716">
    <property type="entry name" value="Glucocorticoid receptor-like (DNA-binding domain)"/>
    <property type="match status" value="2"/>
</dbReference>
<sequence>MSSPTIVRLPSDRSKEELELAERLIEHSQGIQDNLRDRNVVVISANQDVRSNPNSTDGDSRVSGEGDEQLRTSDDGLNQNSNMVLPSIHELTWVKQRKPFNTGMGGAGQSLANRTLSNCGTTRTPLWRRSPAGDTICNACGLYLKARNQMRPVNLKRGSQGPSTTAQEVSGTDSERATSPGKGLTGGATYVTADTTANGTCPGGGRCNGTGGHDGCNGCPAYNNRVSKTAQIALAQASDGAVQANANGTPAATGQVGEPYTQTSNNATPGPPSASVVVACQNCGTTITPLWRRDDNGHTICNACGLYHKLHGVHRPVGMKKSEIKRRRRVMPASSDQHLAPINGSFMSVSPDPQHAMVPIPTSNGFPPSRLHQDHHDHNHSPSILPPSIGSALGRIQRAPIAVDFTHFGKSLSRQPSKEVATEPFTSPPSNPRKRSFSEANSPELTHRPMHSVPQDQPGRRPSDDIDPSLRSMTVTNPPTAVVAVPVANMGAVAPAPTPASVALPLQQNTQPSPDVTARMREDRRAALELEAQRMREMLLAKEREIAELG</sequence>
<evidence type="ECO:0000256" key="2">
    <source>
        <dbReference type="ARBA" id="ARBA00022723"/>
    </source>
</evidence>
<dbReference type="GO" id="GO:0000978">
    <property type="term" value="F:RNA polymerase II cis-regulatory region sequence-specific DNA binding"/>
    <property type="evidence" value="ECO:0007669"/>
    <property type="project" value="TreeGrafter"/>
</dbReference>
<evidence type="ECO:0000313" key="12">
    <source>
        <dbReference type="EMBL" id="KAF7846470.1"/>
    </source>
</evidence>
<evidence type="ECO:0000256" key="10">
    <source>
        <dbReference type="SAM" id="MobiDB-lite"/>
    </source>
</evidence>
<keyword evidence="4" id="KW-0862">Zinc</keyword>
<evidence type="ECO:0000313" key="13">
    <source>
        <dbReference type="Proteomes" id="UP000806378"/>
    </source>
</evidence>
<keyword evidence="5" id="KW-0805">Transcription regulation</keyword>
<dbReference type="GO" id="GO:0000981">
    <property type="term" value="F:DNA-binding transcription factor activity, RNA polymerase II-specific"/>
    <property type="evidence" value="ECO:0007669"/>
    <property type="project" value="TreeGrafter"/>
</dbReference>
<comment type="caution">
    <text evidence="12">The sequence shown here is derived from an EMBL/GenBank/DDBJ whole genome shotgun (WGS) entry which is preliminary data.</text>
</comment>
<reference evidence="12" key="1">
    <citation type="submission" date="2020-05" db="EMBL/GenBank/DDBJ databases">
        <title>WGS assembly of Corymbia citriodora subspecies variegata.</title>
        <authorList>
            <person name="Barry K."/>
            <person name="Hundley H."/>
            <person name="Shu S."/>
            <person name="Jenkins J."/>
            <person name="Grimwood J."/>
            <person name="Baten A."/>
        </authorList>
    </citation>
    <scope>NUCLEOTIDE SEQUENCE</scope>
    <source>
        <strain evidence="12">CV2-018</strain>
    </source>
</reference>
<feature type="region of interest" description="Disordered" evidence="10">
    <location>
        <begin position="412"/>
        <end position="474"/>
    </location>
</feature>
<feature type="domain" description="GATA-type" evidence="11">
    <location>
        <begin position="280"/>
        <end position="327"/>
    </location>
</feature>
<feature type="compositionally biased region" description="Basic and acidic residues" evidence="10">
    <location>
        <begin position="371"/>
        <end position="380"/>
    </location>
</feature>
<dbReference type="OrthoDB" id="1939267at2759"/>
<gene>
    <name evidence="12" type="ORF">BT93_L4295</name>
</gene>
<dbReference type="InterPro" id="IPR013088">
    <property type="entry name" value="Znf_NHR/GATA"/>
</dbReference>
<dbReference type="PANTHER" id="PTHR10071">
    <property type="entry name" value="TRANSCRIPTION FACTOR GATA FAMILY MEMBER"/>
    <property type="match status" value="1"/>
</dbReference>
<feature type="region of interest" description="Disordered" evidence="10">
    <location>
        <begin position="153"/>
        <end position="187"/>
    </location>
</feature>
<dbReference type="GO" id="GO:0008270">
    <property type="term" value="F:zinc ion binding"/>
    <property type="evidence" value="ECO:0007669"/>
    <property type="project" value="UniProtKB-KW"/>
</dbReference>
<keyword evidence="13" id="KW-1185">Reference proteome</keyword>
<dbReference type="GO" id="GO:0005634">
    <property type="term" value="C:nucleus"/>
    <property type="evidence" value="ECO:0007669"/>
    <property type="project" value="UniProtKB-SubCell"/>
</dbReference>